<dbReference type="Pfam" id="PF09832">
    <property type="entry name" value="DUF2059"/>
    <property type="match status" value="1"/>
</dbReference>
<dbReference type="InterPro" id="IPR018637">
    <property type="entry name" value="DUF2059"/>
</dbReference>
<organism evidence="3 4">
    <name type="scientific">Phreatobacter stygius</name>
    <dbReference type="NCBI Taxonomy" id="1940610"/>
    <lineage>
        <taxon>Bacteria</taxon>
        <taxon>Pseudomonadati</taxon>
        <taxon>Pseudomonadota</taxon>
        <taxon>Alphaproteobacteria</taxon>
        <taxon>Hyphomicrobiales</taxon>
        <taxon>Phreatobacteraceae</taxon>
        <taxon>Phreatobacter</taxon>
    </lineage>
</organism>
<gene>
    <name evidence="3" type="ORF">E8M01_15610</name>
</gene>
<dbReference type="KEGG" id="pstg:E8M01_15610"/>
<name>A0A4D7B746_9HYPH</name>
<proteinExistence type="predicted"/>
<reference evidence="3 4" key="1">
    <citation type="submission" date="2019-04" db="EMBL/GenBank/DDBJ databases">
        <title>Phreatobacter aquaticus sp. nov.</title>
        <authorList>
            <person name="Choi A."/>
        </authorList>
    </citation>
    <scope>NUCLEOTIDE SEQUENCE [LARGE SCALE GENOMIC DNA]</scope>
    <source>
        <strain evidence="3 4">KCTC 52518</strain>
    </source>
</reference>
<feature type="domain" description="DUF2059" evidence="2">
    <location>
        <begin position="113"/>
        <end position="170"/>
    </location>
</feature>
<evidence type="ECO:0000313" key="3">
    <source>
        <dbReference type="EMBL" id="QCI65506.1"/>
    </source>
</evidence>
<sequence>MLVRSFVAAALATAALAAPHAAFAQNAPAQRPGSLLAQAPAAQAPAPQPPAEQVALARQVVELSGASTSFENVIPAFIEQAKAMFLPTNPDLGRQFNEVGELLKAEFQPRVNELIQSISVAYAQRFTMDELKRIQAFYQSAEGQKLVRTVPSIMEETFARSQQWSQVVTRDLVQRFREEFQKRGIRL</sequence>
<evidence type="ECO:0000313" key="4">
    <source>
        <dbReference type="Proteomes" id="UP000298781"/>
    </source>
</evidence>
<protein>
    <submittedName>
        <fullName evidence="3">DUF2059 domain-containing protein</fullName>
    </submittedName>
</protein>
<accession>A0A4D7B746</accession>
<dbReference type="AlphaFoldDB" id="A0A4D7B746"/>
<dbReference type="EMBL" id="CP039690">
    <property type="protein sequence ID" value="QCI65506.1"/>
    <property type="molecule type" value="Genomic_DNA"/>
</dbReference>
<feature type="chain" id="PRO_5020617256" evidence="1">
    <location>
        <begin position="25"/>
        <end position="187"/>
    </location>
</feature>
<dbReference type="OrthoDB" id="5327699at2"/>
<evidence type="ECO:0000256" key="1">
    <source>
        <dbReference type="SAM" id="SignalP"/>
    </source>
</evidence>
<keyword evidence="4" id="KW-1185">Reference proteome</keyword>
<evidence type="ECO:0000259" key="2">
    <source>
        <dbReference type="Pfam" id="PF09832"/>
    </source>
</evidence>
<keyword evidence="1" id="KW-0732">Signal</keyword>
<dbReference type="RefSeq" id="WP_136960953.1">
    <property type="nucleotide sequence ID" value="NZ_CP039690.1"/>
</dbReference>
<feature type="signal peptide" evidence="1">
    <location>
        <begin position="1"/>
        <end position="24"/>
    </location>
</feature>
<dbReference type="Proteomes" id="UP000298781">
    <property type="component" value="Chromosome"/>
</dbReference>